<sequence>MAVAEPLAPTRPSRTAGARVVARLVAAKATHAVAVVYAAYTLAFLLLFVLPGDAVLARIGTTDTLGQADISDLNLDLLRDEVGLSDSLSTQYWNGIVGLLHGDLGNSLVNDRPVTDLLAEALPNTLALAGLSLLLSVPLGFLLAVLAVNPRSRAVRSFAALLPSAYVSLPVFWIGILFIYVFSITLGWFPSGGSQSLSALVLPTTVLALLGAAQFAQVLISSLRTEIATTYAAVTAPAKGAGRFHTLWRHCLRNAAFPFLAIFGLRVGGLLGGTVVIEVVFSRIGIGRLMVDSVKAVDLTVVLGLVVVLALVYVVINALVDIGYVLLDPRLRRRAAVHQEISS</sequence>
<dbReference type="PANTHER" id="PTHR43163:SF6">
    <property type="entry name" value="DIPEPTIDE TRANSPORT SYSTEM PERMEASE PROTEIN DPPB-RELATED"/>
    <property type="match status" value="1"/>
</dbReference>
<dbReference type="GO" id="GO:0005886">
    <property type="term" value="C:plasma membrane"/>
    <property type="evidence" value="ECO:0007669"/>
    <property type="project" value="UniProtKB-SubCell"/>
</dbReference>
<evidence type="ECO:0000256" key="3">
    <source>
        <dbReference type="ARBA" id="ARBA00022475"/>
    </source>
</evidence>
<accession>A0A1T4YVV0</accession>
<dbReference type="EMBL" id="LT796768">
    <property type="protein sequence ID" value="SKB05909.1"/>
    <property type="molecule type" value="Genomic_DNA"/>
</dbReference>
<dbReference type="AlphaFoldDB" id="A0A1T4YVV0"/>
<evidence type="ECO:0000313" key="9">
    <source>
        <dbReference type="EMBL" id="SKB05909.1"/>
    </source>
</evidence>
<dbReference type="PROSITE" id="PS50928">
    <property type="entry name" value="ABC_TM1"/>
    <property type="match status" value="1"/>
</dbReference>
<comment type="subcellular location">
    <subcellularLocation>
        <location evidence="1 7">Cell membrane</location>
        <topology evidence="1 7">Multi-pass membrane protein</topology>
    </subcellularLocation>
</comment>
<evidence type="ECO:0000256" key="2">
    <source>
        <dbReference type="ARBA" id="ARBA00022448"/>
    </source>
</evidence>
<keyword evidence="3" id="KW-1003">Cell membrane</keyword>
<protein>
    <submittedName>
        <fullName evidence="9">Peptide/nickel transport system permease protein</fullName>
    </submittedName>
</protein>
<keyword evidence="2 7" id="KW-0813">Transport</keyword>
<feature type="transmembrane region" description="Helical" evidence="7">
    <location>
        <begin position="29"/>
        <end position="50"/>
    </location>
</feature>
<dbReference type="Gene3D" id="1.10.3720.10">
    <property type="entry name" value="MetI-like"/>
    <property type="match status" value="1"/>
</dbReference>
<keyword evidence="5 7" id="KW-1133">Transmembrane helix</keyword>
<feature type="transmembrane region" description="Helical" evidence="7">
    <location>
        <begin position="301"/>
        <end position="327"/>
    </location>
</feature>
<evidence type="ECO:0000313" key="10">
    <source>
        <dbReference type="Proteomes" id="UP000191040"/>
    </source>
</evidence>
<evidence type="ECO:0000256" key="6">
    <source>
        <dbReference type="ARBA" id="ARBA00023136"/>
    </source>
</evidence>
<dbReference type="InterPro" id="IPR000515">
    <property type="entry name" value="MetI-like"/>
</dbReference>
<dbReference type="GO" id="GO:0055085">
    <property type="term" value="P:transmembrane transport"/>
    <property type="evidence" value="ECO:0007669"/>
    <property type="project" value="InterPro"/>
</dbReference>
<keyword evidence="10" id="KW-1185">Reference proteome</keyword>
<dbReference type="OrthoDB" id="147688at2"/>
<dbReference type="Pfam" id="PF19300">
    <property type="entry name" value="BPD_transp_1_N"/>
    <property type="match status" value="1"/>
</dbReference>
<dbReference type="InterPro" id="IPR035906">
    <property type="entry name" value="MetI-like_sf"/>
</dbReference>
<evidence type="ECO:0000256" key="4">
    <source>
        <dbReference type="ARBA" id="ARBA00022692"/>
    </source>
</evidence>
<dbReference type="CDD" id="cd06261">
    <property type="entry name" value="TM_PBP2"/>
    <property type="match status" value="1"/>
</dbReference>
<evidence type="ECO:0000259" key="8">
    <source>
        <dbReference type="PROSITE" id="PS50928"/>
    </source>
</evidence>
<keyword evidence="6 7" id="KW-0472">Membrane</keyword>
<keyword evidence="4 7" id="KW-0812">Transmembrane</keyword>
<dbReference type="InterPro" id="IPR045621">
    <property type="entry name" value="BPD_transp_1_N"/>
</dbReference>
<feature type="domain" description="ABC transmembrane type-1" evidence="8">
    <location>
        <begin position="122"/>
        <end position="320"/>
    </location>
</feature>
<dbReference type="RefSeq" id="WP_078699228.1">
    <property type="nucleotide sequence ID" value="NZ_LT796768.1"/>
</dbReference>
<feature type="transmembrane region" description="Helical" evidence="7">
    <location>
        <begin position="257"/>
        <end position="281"/>
    </location>
</feature>
<dbReference type="Proteomes" id="UP000191040">
    <property type="component" value="Chromosome I"/>
</dbReference>
<comment type="similarity">
    <text evidence="7">Belongs to the binding-protein-dependent transport system permease family.</text>
</comment>
<gene>
    <name evidence="9" type="ORF">SAMN06295964_1114</name>
</gene>
<feature type="transmembrane region" description="Helical" evidence="7">
    <location>
        <begin position="200"/>
        <end position="220"/>
    </location>
</feature>
<feature type="transmembrane region" description="Helical" evidence="7">
    <location>
        <begin position="160"/>
        <end position="188"/>
    </location>
</feature>
<reference evidence="10" key="1">
    <citation type="submission" date="2017-02" db="EMBL/GenBank/DDBJ databases">
        <authorList>
            <person name="Varghese N."/>
            <person name="Submissions S."/>
        </authorList>
    </citation>
    <scope>NUCLEOTIDE SEQUENCE [LARGE SCALE GENOMIC DNA]</scope>
    <source>
        <strain evidence="10">9H-4</strain>
    </source>
</reference>
<dbReference type="SUPFAM" id="SSF161098">
    <property type="entry name" value="MetI-like"/>
    <property type="match status" value="1"/>
</dbReference>
<name>A0A1T4YVV0_9ACTN</name>
<dbReference type="STRING" id="1736691.SAMN06295964_1114"/>
<evidence type="ECO:0000256" key="7">
    <source>
        <dbReference type="RuleBase" id="RU363032"/>
    </source>
</evidence>
<organism evidence="9 10">
    <name type="scientific">Aeromicrobium choanae</name>
    <dbReference type="NCBI Taxonomy" id="1736691"/>
    <lineage>
        <taxon>Bacteria</taxon>
        <taxon>Bacillati</taxon>
        <taxon>Actinomycetota</taxon>
        <taxon>Actinomycetes</taxon>
        <taxon>Propionibacteriales</taxon>
        <taxon>Nocardioidaceae</taxon>
        <taxon>Aeromicrobium</taxon>
    </lineage>
</organism>
<feature type="transmembrane region" description="Helical" evidence="7">
    <location>
        <begin position="126"/>
        <end position="148"/>
    </location>
</feature>
<dbReference type="Pfam" id="PF00528">
    <property type="entry name" value="BPD_transp_1"/>
    <property type="match status" value="1"/>
</dbReference>
<dbReference type="PANTHER" id="PTHR43163">
    <property type="entry name" value="DIPEPTIDE TRANSPORT SYSTEM PERMEASE PROTEIN DPPB-RELATED"/>
    <property type="match status" value="1"/>
</dbReference>
<evidence type="ECO:0000256" key="1">
    <source>
        <dbReference type="ARBA" id="ARBA00004651"/>
    </source>
</evidence>
<evidence type="ECO:0000256" key="5">
    <source>
        <dbReference type="ARBA" id="ARBA00022989"/>
    </source>
</evidence>
<proteinExistence type="inferred from homology"/>